<dbReference type="InterPro" id="IPR003107">
    <property type="entry name" value="HAT"/>
</dbReference>
<dbReference type="Gene3D" id="1.25.40.10">
    <property type="entry name" value="Tetratricopeptide repeat domain"/>
    <property type="match status" value="1"/>
</dbReference>
<dbReference type="SMART" id="SM00386">
    <property type="entry name" value="HAT"/>
    <property type="match status" value="2"/>
</dbReference>
<evidence type="ECO:0000256" key="4">
    <source>
        <dbReference type="ARBA" id="ARBA00023187"/>
    </source>
</evidence>
<proteinExistence type="inferred from homology"/>
<keyword evidence="2" id="KW-0507">mRNA processing</keyword>
<keyword evidence="8" id="KW-1185">Reference proteome</keyword>
<keyword evidence="3" id="KW-0677">Repeat</keyword>
<comment type="similarity">
    <text evidence="6">Belongs to the PRP39 family.</text>
</comment>
<gene>
    <name evidence="7" type="ORF">B5807_01652</name>
</gene>
<organism evidence="7 8">
    <name type="scientific">Epicoccum nigrum</name>
    <name type="common">Soil fungus</name>
    <name type="synonym">Epicoccum purpurascens</name>
    <dbReference type="NCBI Taxonomy" id="105696"/>
    <lineage>
        <taxon>Eukaryota</taxon>
        <taxon>Fungi</taxon>
        <taxon>Dikarya</taxon>
        <taxon>Ascomycota</taxon>
        <taxon>Pezizomycotina</taxon>
        <taxon>Dothideomycetes</taxon>
        <taxon>Pleosporomycetidae</taxon>
        <taxon>Pleosporales</taxon>
        <taxon>Pleosporineae</taxon>
        <taxon>Didymellaceae</taxon>
        <taxon>Epicoccum</taxon>
    </lineage>
</organism>
<dbReference type="GO" id="GO:0000243">
    <property type="term" value="C:commitment complex"/>
    <property type="evidence" value="ECO:0007669"/>
    <property type="project" value="TreeGrafter"/>
</dbReference>
<evidence type="ECO:0000256" key="6">
    <source>
        <dbReference type="ARBA" id="ARBA00038019"/>
    </source>
</evidence>
<evidence type="ECO:0008006" key="9">
    <source>
        <dbReference type="Google" id="ProtNLM"/>
    </source>
</evidence>
<dbReference type="AlphaFoldDB" id="A0A1Y2MEN7"/>
<accession>A0A1Y2MEN7</accession>
<name>A0A1Y2MEN7_EPING</name>
<evidence type="ECO:0000256" key="2">
    <source>
        <dbReference type="ARBA" id="ARBA00022664"/>
    </source>
</evidence>
<dbReference type="GO" id="GO:0030627">
    <property type="term" value="F:pre-mRNA 5'-splice site binding"/>
    <property type="evidence" value="ECO:0007669"/>
    <property type="project" value="TreeGrafter"/>
</dbReference>
<dbReference type="PANTHER" id="PTHR17204:SF5">
    <property type="entry name" value="PRE-MRNA-PROCESSING FACTOR 39"/>
    <property type="match status" value="1"/>
</dbReference>
<reference evidence="7 8" key="1">
    <citation type="journal article" date="2017" name="Genome Announc.">
        <title>Genome sequence of the saprophytic ascomycete Epicoccum nigrum ICMP 19927 strain isolated from New Zealand.</title>
        <authorList>
            <person name="Fokin M."/>
            <person name="Fleetwood D."/>
            <person name="Weir B.S."/>
            <person name="Villas-Boas S.G."/>
        </authorList>
    </citation>
    <scope>NUCLEOTIDE SEQUENCE [LARGE SCALE GENOMIC DNA]</scope>
    <source>
        <strain evidence="7 8">ICMP 19927</strain>
    </source>
</reference>
<dbReference type="GO" id="GO:0000395">
    <property type="term" value="P:mRNA 5'-splice site recognition"/>
    <property type="evidence" value="ECO:0007669"/>
    <property type="project" value="TreeGrafter"/>
</dbReference>
<evidence type="ECO:0000313" key="8">
    <source>
        <dbReference type="Proteomes" id="UP000193240"/>
    </source>
</evidence>
<evidence type="ECO:0000256" key="1">
    <source>
        <dbReference type="ARBA" id="ARBA00004123"/>
    </source>
</evidence>
<evidence type="ECO:0000313" key="7">
    <source>
        <dbReference type="EMBL" id="OSS54603.1"/>
    </source>
</evidence>
<dbReference type="PANTHER" id="PTHR17204">
    <property type="entry name" value="PRE-MRNA PROCESSING PROTEIN PRP39-RELATED"/>
    <property type="match status" value="1"/>
</dbReference>
<protein>
    <recommendedName>
        <fullName evidence="9">Pre-mRNA-processing factor 39</fullName>
    </recommendedName>
</protein>
<dbReference type="Pfam" id="PF23240">
    <property type="entry name" value="HAT_PRP39_N"/>
    <property type="match status" value="1"/>
</dbReference>
<dbReference type="GO" id="GO:0005685">
    <property type="term" value="C:U1 snRNP"/>
    <property type="evidence" value="ECO:0007669"/>
    <property type="project" value="TreeGrafter"/>
</dbReference>
<keyword evidence="4" id="KW-0508">mRNA splicing</keyword>
<dbReference type="SUPFAM" id="SSF48452">
    <property type="entry name" value="TPR-like"/>
    <property type="match status" value="1"/>
</dbReference>
<dbReference type="InterPro" id="IPR011990">
    <property type="entry name" value="TPR-like_helical_dom_sf"/>
</dbReference>
<comment type="subcellular location">
    <subcellularLocation>
        <location evidence="1">Nucleus</location>
    </subcellularLocation>
</comment>
<evidence type="ECO:0000256" key="5">
    <source>
        <dbReference type="ARBA" id="ARBA00023242"/>
    </source>
</evidence>
<dbReference type="EMBL" id="KZ107838">
    <property type="protein sequence ID" value="OSS54603.1"/>
    <property type="molecule type" value="Genomic_DNA"/>
</dbReference>
<evidence type="ECO:0000256" key="3">
    <source>
        <dbReference type="ARBA" id="ARBA00022737"/>
    </source>
</evidence>
<dbReference type="GO" id="GO:0071004">
    <property type="term" value="C:U2-type prespliceosome"/>
    <property type="evidence" value="ECO:0007669"/>
    <property type="project" value="TreeGrafter"/>
</dbReference>
<dbReference type="Proteomes" id="UP000193240">
    <property type="component" value="Unassembled WGS sequence"/>
</dbReference>
<dbReference type="STRING" id="105696.A0A1Y2MEN7"/>
<sequence>MIPYGRGAVAGIEYTGDEAATEIKGLLNAVVQDEDSYDRWEALVLRASELEGGVTRNASPHAIELVRNVYDCFLYKFPLFFGYWKKYADLEFAIGGTETAEMVYERGVSAISTSVDLWTNYCAFKMETCHDNDIIRDQRQAHCSLAMRVSPLLVLRLKPAHSQL</sequence>
<keyword evidence="5" id="KW-0539">Nucleus</keyword>
<dbReference type="InParanoid" id="A0A1Y2MEN7"/>